<reference evidence="1 2" key="1">
    <citation type="journal article" date="2015" name="Genome Announc.">
        <title>Next-Generation Whole-Genome Sequencing of Eight Strains of Bacillus cereus, Isolated from Food.</title>
        <authorList>
            <person name="Krawczyk A.O."/>
            <person name="de Jong A."/>
            <person name="Eijlander R.T."/>
            <person name="Berendsen E.M."/>
            <person name="Holsappel S."/>
            <person name="Wells-Bennik M.H."/>
            <person name="Kuipers O.P."/>
        </authorList>
    </citation>
    <scope>NUCLEOTIDE SEQUENCE [LARGE SCALE GENOMIC DNA]</scope>
    <source>
        <strain evidence="1 2">B4147</strain>
    </source>
</reference>
<protein>
    <submittedName>
        <fullName evidence="1">Uncharacterized protein</fullName>
    </submittedName>
</protein>
<evidence type="ECO:0000313" key="2">
    <source>
        <dbReference type="Proteomes" id="UP000035350"/>
    </source>
</evidence>
<gene>
    <name evidence="1" type="ORF">B4147_1513</name>
</gene>
<proteinExistence type="predicted"/>
<dbReference type="Proteomes" id="UP000035350">
    <property type="component" value="Unassembled WGS sequence"/>
</dbReference>
<dbReference type="RefSeq" id="WP_001019602.1">
    <property type="nucleotide sequence ID" value="NZ_CM000718.1"/>
</dbReference>
<organism evidence="1 2">
    <name type="scientific">Bacillus wiedmannii</name>
    <dbReference type="NCBI Taxonomy" id="1890302"/>
    <lineage>
        <taxon>Bacteria</taxon>
        <taxon>Bacillati</taxon>
        <taxon>Bacillota</taxon>
        <taxon>Bacilli</taxon>
        <taxon>Bacillales</taxon>
        <taxon>Bacillaceae</taxon>
        <taxon>Bacillus</taxon>
        <taxon>Bacillus cereus group</taxon>
    </lineage>
</organism>
<dbReference type="AlphaFoldDB" id="A0A0G8BXG2"/>
<sequence>MNIENLHDLLRHKLGCKYIFGEKVFEAKNFTVYIATHRENKLTYNQLVLIKHLCNEKPSVHIWDKKISTEATELEITEEVTEAIQSGFVNEE</sequence>
<name>A0A0G8BXG2_9BACI</name>
<dbReference type="PATRIC" id="fig|1396.433.peg.4228"/>
<accession>A0A0G8BXG2</accession>
<comment type="caution">
    <text evidence="1">The sequence shown here is derived from an EMBL/GenBank/DDBJ whole genome shotgun (WGS) entry which is preliminary data.</text>
</comment>
<dbReference type="EMBL" id="LCYN01000031">
    <property type="protein sequence ID" value="KKZ92277.1"/>
    <property type="molecule type" value="Genomic_DNA"/>
</dbReference>
<reference evidence="2" key="2">
    <citation type="submission" date="2015-04" db="EMBL/GenBank/DDBJ databases">
        <title>Draft Genome Sequences of Eight Spore-Forming Food Isolates of Bacillus cereus Genome sequencing.</title>
        <authorList>
            <person name="Krawcyk A.O."/>
            <person name="de Jong A."/>
            <person name="Eijlander R.T."/>
            <person name="Berendsen E.M."/>
            <person name="Holsappel S."/>
            <person name="Wells-Bennik M."/>
            <person name="Kuipers O.P."/>
        </authorList>
    </citation>
    <scope>NUCLEOTIDE SEQUENCE [LARGE SCALE GENOMIC DNA]</scope>
    <source>
        <strain evidence="2">B4147</strain>
    </source>
</reference>
<evidence type="ECO:0000313" key="1">
    <source>
        <dbReference type="EMBL" id="KKZ92277.1"/>
    </source>
</evidence>